<dbReference type="SUPFAM" id="SSF53649">
    <property type="entry name" value="Alkaline phosphatase-like"/>
    <property type="match status" value="1"/>
</dbReference>
<dbReference type="Gene3D" id="3.40.720.10">
    <property type="entry name" value="Alkaline Phosphatase, subunit A"/>
    <property type="match status" value="1"/>
</dbReference>
<dbReference type="Pfam" id="PF00884">
    <property type="entry name" value="Sulfatase"/>
    <property type="match status" value="1"/>
</dbReference>
<feature type="transmembrane region" description="Helical" evidence="7">
    <location>
        <begin position="114"/>
        <end position="132"/>
    </location>
</feature>
<keyword evidence="3" id="KW-1003">Cell membrane</keyword>
<feature type="transmembrane region" description="Helical" evidence="7">
    <location>
        <begin position="65"/>
        <end position="83"/>
    </location>
</feature>
<evidence type="ECO:0000256" key="3">
    <source>
        <dbReference type="ARBA" id="ARBA00022475"/>
    </source>
</evidence>
<comment type="subcellular location">
    <subcellularLocation>
        <location evidence="1">Cell membrane</location>
        <topology evidence="1">Multi-pass membrane protein</topology>
    </subcellularLocation>
</comment>
<sequence length="520" mass="59486">MDNKRHLKKGILAIVIIVIASVILSFSLYIRNYFSDQTVDEMVFYLFNGVGGTSKDVILTGIQKSLFPFFMILLALLLPICRFKDRINMIEMNVNRKKLHFSIFPNKTLYKYRFSYSVIVLVLSLFAGYHLIGVKQYVASLTDYSTFIEENYAGGADVNLTFPEQKRNLIILYMESMENSFISKENGGGWEYSVVPELENLALKHINFSNTEKIGGAYQVEGTGWTVAGIVSTTTRLPLKIPINGNEYTSSDQFLAGAYALGDVLKEAGYNLEFMAGSDANFGGRSNYFKKHGDYKIFDVNTAIEQGKMDESDRVWWGFDDTHLFTWAKEEITELAEQDKPFNFTFLTANTHFQDGYLEEGAEEIYGTQYENVYAYSSKQVAEFVEWLQQQPNTTLVILGDHLSMQDPKFFEEHLSDEYERTIYNVFINSVATPVQEKNRTFTSLDMYPTILASIGVQIEGERLGLGTNLFSGEKTLTEEHKFNFVNEELAKNSDFYNSNILRDDYLYLLEQTEETNQES</sequence>
<evidence type="ECO:0000313" key="9">
    <source>
        <dbReference type="EMBL" id="KIO72740.1"/>
    </source>
</evidence>
<organism evidence="9 10">
    <name type="scientific">Caldibacillus thermoamylovorans</name>
    <dbReference type="NCBI Taxonomy" id="35841"/>
    <lineage>
        <taxon>Bacteria</taxon>
        <taxon>Bacillati</taxon>
        <taxon>Bacillota</taxon>
        <taxon>Bacilli</taxon>
        <taxon>Bacillales</taxon>
        <taxon>Bacillaceae</taxon>
        <taxon>Caldibacillus</taxon>
    </lineage>
</organism>
<dbReference type="Proteomes" id="UP000032076">
    <property type="component" value="Unassembled WGS sequence"/>
</dbReference>
<comment type="pathway">
    <text evidence="2">Cell wall biogenesis; lipoteichoic acid biosynthesis.</text>
</comment>
<keyword evidence="4 7" id="KW-0812">Transmembrane</keyword>
<protein>
    <recommendedName>
        <fullName evidence="8">Sulfatase N-terminal domain-containing protein</fullName>
    </recommendedName>
</protein>
<evidence type="ECO:0000256" key="1">
    <source>
        <dbReference type="ARBA" id="ARBA00004651"/>
    </source>
</evidence>
<keyword evidence="5 7" id="KW-1133">Transmembrane helix</keyword>
<dbReference type="InterPro" id="IPR000917">
    <property type="entry name" value="Sulfatase_N"/>
</dbReference>
<dbReference type="InterPro" id="IPR017850">
    <property type="entry name" value="Alkaline_phosphatase_core_sf"/>
</dbReference>
<dbReference type="InterPro" id="IPR050448">
    <property type="entry name" value="OpgB/LTA_synthase_biosynth"/>
</dbReference>
<keyword evidence="6 7" id="KW-0472">Membrane</keyword>
<name>A0ABD4A6G4_9BACI</name>
<evidence type="ECO:0000259" key="8">
    <source>
        <dbReference type="Pfam" id="PF00884"/>
    </source>
</evidence>
<evidence type="ECO:0000256" key="4">
    <source>
        <dbReference type="ARBA" id="ARBA00022692"/>
    </source>
</evidence>
<dbReference type="PANTHER" id="PTHR47371">
    <property type="entry name" value="LIPOTEICHOIC ACID SYNTHASE"/>
    <property type="match status" value="1"/>
</dbReference>
<evidence type="ECO:0000256" key="6">
    <source>
        <dbReference type="ARBA" id="ARBA00023136"/>
    </source>
</evidence>
<reference evidence="9 10" key="1">
    <citation type="submission" date="2015-01" db="EMBL/GenBank/DDBJ databases">
        <title>Draft Genome Sequences of Four Bacillus thermoamylovorans Strains, Isolated From Food Products.</title>
        <authorList>
            <person name="Krawcyk A.O."/>
            <person name="Berendsen E.M."/>
            <person name="Eijlander R.T."/>
            <person name="de Jong A."/>
            <person name="Wells-Bennik M."/>
            <person name="Kuipers O.P."/>
        </authorList>
    </citation>
    <scope>NUCLEOTIDE SEQUENCE [LARGE SCALE GENOMIC DNA]</scope>
    <source>
        <strain evidence="9 10">B4167</strain>
    </source>
</reference>
<evidence type="ECO:0000313" key="10">
    <source>
        <dbReference type="Proteomes" id="UP000032076"/>
    </source>
</evidence>
<dbReference type="EMBL" id="JXLU01000082">
    <property type="protein sequence ID" value="KIO72740.1"/>
    <property type="molecule type" value="Genomic_DNA"/>
</dbReference>
<evidence type="ECO:0000256" key="2">
    <source>
        <dbReference type="ARBA" id="ARBA00004936"/>
    </source>
</evidence>
<dbReference type="CDD" id="cd16015">
    <property type="entry name" value="LTA_synthase"/>
    <property type="match status" value="1"/>
</dbReference>
<gene>
    <name evidence="9" type="ORF">B4167_2762</name>
</gene>
<dbReference type="GO" id="GO:0005886">
    <property type="term" value="C:plasma membrane"/>
    <property type="evidence" value="ECO:0007669"/>
    <property type="project" value="UniProtKB-SubCell"/>
</dbReference>
<dbReference type="PANTHER" id="PTHR47371:SF3">
    <property type="entry name" value="PHOSPHOGLYCEROL TRANSFERASE I"/>
    <property type="match status" value="1"/>
</dbReference>
<evidence type="ECO:0000256" key="7">
    <source>
        <dbReference type="SAM" id="Phobius"/>
    </source>
</evidence>
<comment type="caution">
    <text evidence="9">The sequence shown here is derived from an EMBL/GenBank/DDBJ whole genome shotgun (WGS) entry which is preliminary data.</text>
</comment>
<dbReference type="RefSeq" id="WP_043988512.1">
    <property type="nucleotide sequence ID" value="NZ_JXLT01000078.1"/>
</dbReference>
<feature type="domain" description="Sulfatase N-terminal" evidence="8">
    <location>
        <begin position="167"/>
        <end position="456"/>
    </location>
</feature>
<feature type="transmembrane region" description="Helical" evidence="7">
    <location>
        <begin position="12"/>
        <end position="30"/>
    </location>
</feature>
<dbReference type="AlphaFoldDB" id="A0ABD4A6G4"/>
<evidence type="ECO:0000256" key="5">
    <source>
        <dbReference type="ARBA" id="ARBA00022989"/>
    </source>
</evidence>
<accession>A0ABD4A6G4</accession>
<proteinExistence type="predicted"/>